<gene>
    <name evidence="2" type="ORF">HannXRQ_Chr08g0225521</name>
    <name evidence="1" type="ORF">HanXRQr2_Chr08g0341001</name>
</gene>
<dbReference type="EMBL" id="MNCJ02000323">
    <property type="protein sequence ID" value="KAF5795550.1"/>
    <property type="molecule type" value="Genomic_DNA"/>
</dbReference>
<dbReference type="AlphaFoldDB" id="A0A251U5Q3"/>
<keyword evidence="3" id="KW-1185">Reference proteome</keyword>
<sequence length="85" mass="9391">MLCAVHDNFAGVTVTLALHGDDIFVFLLALRRPMLLYRIITIGESPNVGIMSLIVKPVLSEARFLWHFLLDGYNAMSVLVFGVAS</sequence>
<dbReference type="InParanoid" id="A0A251U5Q3"/>
<name>A0A251U5Q3_HELAN</name>
<proteinExistence type="predicted"/>
<accession>A0A251U5Q3</accession>
<evidence type="ECO:0000313" key="2">
    <source>
        <dbReference type="EMBL" id="OTG18665.1"/>
    </source>
</evidence>
<organism evidence="2 3">
    <name type="scientific">Helianthus annuus</name>
    <name type="common">Common sunflower</name>
    <dbReference type="NCBI Taxonomy" id="4232"/>
    <lineage>
        <taxon>Eukaryota</taxon>
        <taxon>Viridiplantae</taxon>
        <taxon>Streptophyta</taxon>
        <taxon>Embryophyta</taxon>
        <taxon>Tracheophyta</taxon>
        <taxon>Spermatophyta</taxon>
        <taxon>Magnoliopsida</taxon>
        <taxon>eudicotyledons</taxon>
        <taxon>Gunneridae</taxon>
        <taxon>Pentapetalae</taxon>
        <taxon>asterids</taxon>
        <taxon>campanulids</taxon>
        <taxon>Asterales</taxon>
        <taxon>Asteraceae</taxon>
        <taxon>Asteroideae</taxon>
        <taxon>Heliantheae alliance</taxon>
        <taxon>Heliantheae</taxon>
        <taxon>Helianthus</taxon>
    </lineage>
</organism>
<dbReference type="Gramene" id="mRNA:HanXRQr2_Chr08g0341001">
    <property type="protein sequence ID" value="mRNA:HanXRQr2_Chr08g0341001"/>
    <property type="gene ID" value="HanXRQr2_Chr08g0341001"/>
</dbReference>
<protein>
    <submittedName>
        <fullName evidence="2">Uncharacterized protein</fullName>
    </submittedName>
</protein>
<reference evidence="1" key="3">
    <citation type="submission" date="2020-06" db="EMBL/GenBank/DDBJ databases">
        <title>Helianthus annuus Genome sequencing and assembly Release 2.</title>
        <authorList>
            <person name="Gouzy J."/>
            <person name="Langlade N."/>
            <person name="Munos S."/>
        </authorList>
    </citation>
    <scope>NUCLEOTIDE SEQUENCE</scope>
    <source>
        <tissue evidence="1">Leaves</tissue>
    </source>
</reference>
<evidence type="ECO:0000313" key="1">
    <source>
        <dbReference type="EMBL" id="KAF5795550.1"/>
    </source>
</evidence>
<dbReference type="EMBL" id="CM007897">
    <property type="protein sequence ID" value="OTG18665.1"/>
    <property type="molecule type" value="Genomic_DNA"/>
</dbReference>
<dbReference type="Proteomes" id="UP000215914">
    <property type="component" value="Chromosome 8"/>
</dbReference>
<reference evidence="1 3" key="1">
    <citation type="journal article" date="2017" name="Nature">
        <title>The sunflower genome provides insights into oil metabolism, flowering and Asterid evolution.</title>
        <authorList>
            <person name="Badouin H."/>
            <person name="Gouzy J."/>
            <person name="Grassa C.J."/>
            <person name="Murat F."/>
            <person name="Staton S.E."/>
            <person name="Cottret L."/>
            <person name="Lelandais-Briere C."/>
            <person name="Owens G.L."/>
            <person name="Carrere S."/>
            <person name="Mayjonade B."/>
            <person name="Legrand L."/>
            <person name="Gill N."/>
            <person name="Kane N.C."/>
            <person name="Bowers J.E."/>
            <person name="Hubner S."/>
            <person name="Bellec A."/>
            <person name="Berard A."/>
            <person name="Berges H."/>
            <person name="Blanchet N."/>
            <person name="Boniface M.C."/>
            <person name="Brunel D."/>
            <person name="Catrice O."/>
            <person name="Chaidir N."/>
            <person name="Claudel C."/>
            <person name="Donnadieu C."/>
            <person name="Faraut T."/>
            <person name="Fievet G."/>
            <person name="Helmstetter N."/>
            <person name="King M."/>
            <person name="Knapp S.J."/>
            <person name="Lai Z."/>
            <person name="Le Paslier M.C."/>
            <person name="Lippi Y."/>
            <person name="Lorenzon L."/>
            <person name="Mandel J.R."/>
            <person name="Marage G."/>
            <person name="Marchand G."/>
            <person name="Marquand E."/>
            <person name="Bret-Mestries E."/>
            <person name="Morien E."/>
            <person name="Nambeesan S."/>
            <person name="Nguyen T."/>
            <person name="Pegot-Espagnet P."/>
            <person name="Pouilly N."/>
            <person name="Raftis F."/>
            <person name="Sallet E."/>
            <person name="Schiex T."/>
            <person name="Thomas J."/>
            <person name="Vandecasteele C."/>
            <person name="Vares D."/>
            <person name="Vear F."/>
            <person name="Vautrin S."/>
            <person name="Crespi M."/>
            <person name="Mangin B."/>
            <person name="Burke J.M."/>
            <person name="Salse J."/>
            <person name="Munos S."/>
            <person name="Vincourt P."/>
            <person name="Rieseberg L.H."/>
            <person name="Langlade N.B."/>
        </authorList>
    </citation>
    <scope>NUCLEOTIDE SEQUENCE [LARGE SCALE GENOMIC DNA]</scope>
    <source>
        <strain evidence="3">cv. SF193</strain>
        <tissue evidence="1">Leaves</tissue>
    </source>
</reference>
<evidence type="ECO:0000313" key="3">
    <source>
        <dbReference type="Proteomes" id="UP000215914"/>
    </source>
</evidence>
<reference evidence="2" key="2">
    <citation type="submission" date="2017-02" db="EMBL/GenBank/DDBJ databases">
        <title>Sunflower complete genome.</title>
        <authorList>
            <person name="Langlade N."/>
            <person name="Munos S."/>
        </authorList>
    </citation>
    <scope>NUCLEOTIDE SEQUENCE [LARGE SCALE GENOMIC DNA]</scope>
    <source>
        <tissue evidence="2">Leaves</tissue>
    </source>
</reference>